<dbReference type="RefSeq" id="WP_208253488.1">
    <property type="nucleotide sequence ID" value="NZ_JAGEOJ010000001.1"/>
</dbReference>
<reference evidence="4" key="1">
    <citation type="submission" date="2021-03" db="EMBL/GenBank/DDBJ databases">
        <authorList>
            <person name="Kanchanasin P."/>
            <person name="Saeng-In P."/>
            <person name="Phongsopitanun W."/>
            <person name="Yuki M."/>
            <person name="Kudo T."/>
            <person name="Ohkuma M."/>
            <person name="Tanasupawat S."/>
        </authorList>
    </citation>
    <scope>NUCLEOTIDE SEQUENCE</scope>
    <source>
        <strain evidence="4">GKU 128</strain>
    </source>
</reference>
<accession>A0A939P9N1</accession>
<dbReference type="InterPro" id="IPR011008">
    <property type="entry name" value="Dimeric_a/b-barrel"/>
</dbReference>
<sequence>MKYMLLIHNRPGYVDALPEADRAELIDQVETVMKELSATGELIRGEALADPSQTRTVRVRDGLPAITNGPFIATAEQFAGYLLVDCDTPERAIEIATQWPDARHYAMEVRPITHHTEPAPEPVEPEAAATPYLNSASW</sequence>
<organism evidence="4 5">
    <name type="scientific">Actinomadura barringtoniae</name>
    <dbReference type="NCBI Taxonomy" id="1427535"/>
    <lineage>
        <taxon>Bacteria</taxon>
        <taxon>Bacillati</taxon>
        <taxon>Actinomycetota</taxon>
        <taxon>Actinomycetes</taxon>
        <taxon>Streptosporangiales</taxon>
        <taxon>Thermomonosporaceae</taxon>
        <taxon>Actinomadura</taxon>
    </lineage>
</organism>
<dbReference type="PANTHER" id="PTHR35174:SF3">
    <property type="entry name" value="BLL7171 PROTEIN"/>
    <property type="match status" value="1"/>
</dbReference>
<dbReference type="InterPro" id="IPR005545">
    <property type="entry name" value="YCII"/>
</dbReference>
<evidence type="ECO:0000313" key="4">
    <source>
        <dbReference type="EMBL" id="MBO2445908.1"/>
    </source>
</evidence>
<evidence type="ECO:0000256" key="2">
    <source>
        <dbReference type="SAM" id="MobiDB-lite"/>
    </source>
</evidence>
<dbReference type="EMBL" id="JAGEOJ010000001">
    <property type="protein sequence ID" value="MBO2445908.1"/>
    <property type="molecule type" value="Genomic_DNA"/>
</dbReference>
<dbReference type="AlphaFoldDB" id="A0A939P9N1"/>
<comment type="similarity">
    <text evidence="1">Belongs to the YciI family.</text>
</comment>
<keyword evidence="5" id="KW-1185">Reference proteome</keyword>
<protein>
    <submittedName>
        <fullName evidence="4">YciI family protein</fullName>
    </submittedName>
</protein>
<name>A0A939P9N1_9ACTN</name>
<dbReference type="Pfam" id="PF03795">
    <property type="entry name" value="YCII"/>
    <property type="match status" value="1"/>
</dbReference>
<feature type="domain" description="YCII-related" evidence="3">
    <location>
        <begin position="1"/>
        <end position="113"/>
    </location>
</feature>
<dbReference type="Proteomes" id="UP000669179">
    <property type="component" value="Unassembled WGS sequence"/>
</dbReference>
<dbReference type="Gene3D" id="3.30.70.1060">
    <property type="entry name" value="Dimeric alpha+beta barrel"/>
    <property type="match status" value="1"/>
</dbReference>
<evidence type="ECO:0000259" key="3">
    <source>
        <dbReference type="Pfam" id="PF03795"/>
    </source>
</evidence>
<dbReference type="SUPFAM" id="SSF54909">
    <property type="entry name" value="Dimeric alpha+beta barrel"/>
    <property type="match status" value="1"/>
</dbReference>
<evidence type="ECO:0000313" key="5">
    <source>
        <dbReference type="Proteomes" id="UP000669179"/>
    </source>
</evidence>
<feature type="region of interest" description="Disordered" evidence="2">
    <location>
        <begin position="115"/>
        <end position="138"/>
    </location>
</feature>
<dbReference type="PANTHER" id="PTHR35174">
    <property type="entry name" value="BLL7171 PROTEIN-RELATED"/>
    <property type="match status" value="1"/>
</dbReference>
<comment type="caution">
    <text evidence="4">The sequence shown here is derived from an EMBL/GenBank/DDBJ whole genome shotgun (WGS) entry which is preliminary data.</text>
</comment>
<evidence type="ECO:0000256" key="1">
    <source>
        <dbReference type="ARBA" id="ARBA00007689"/>
    </source>
</evidence>
<gene>
    <name evidence="4" type="ORF">J4573_02290</name>
</gene>
<proteinExistence type="inferred from homology"/>